<dbReference type="InterPro" id="IPR039425">
    <property type="entry name" value="RNA_pol_sigma-70-like"/>
</dbReference>
<proteinExistence type="inferred from homology"/>
<evidence type="ECO:0000256" key="2">
    <source>
        <dbReference type="ARBA" id="ARBA00023015"/>
    </source>
</evidence>
<dbReference type="InterPro" id="IPR007627">
    <property type="entry name" value="RNA_pol_sigma70_r2"/>
</dbReference>
<dbReference type="Pfam" id="PF04542">
    <property type="entry name" value="Sigma70_r2"/>
    <property type="match status" value="1"/>
</dbReference>
<dbReference type="Proteomes" id="UP000545386">
    <property type="component" value="Unassembled WGS sequence"/>
</dbReference>
<dbReference type="InterPro" id="IPR036388">
    <property type="entry name" value="WH-like_DNA-bd_sf"/>
</dbReference>
<keyword evidence="2 6" id="KW-0805">Transcription regulation</keyword>
<organism evidence="9 10">
    <name type="scientific">Pusillimonas minor</name>
    <dbReference type="NCBI Taxonomy" id="2697024"/>
    <lineage>
        <taxon>Bacteria</taxon>
        <taxon>Pseudomonadati</taxon>
        <taxon>Pseudomonadota</taxon>
        <taxon>Betaproteobacteria</taxon>
        <taxon>Burkholderiales</taxon>
        <taxon>Alcaligenaceae</taxon>
        <taxon>Pusillimonas</taxon>
    </lineage>
</organism>
<dbReference type="CDD" id="cd06171">
    <property type="entry name" value="Sigma70_r4"/>
    <property type="match status" value="1"/>
</dbReference>
<evidence type="ECO:0000256" key="5">
    <source>
        <dbReference type="ARBA" id="ARBA00023163"/>
    </source>
</evidence>
<evidence type="ECO:0000259" key="8">
    <source>
        <dbReference type="Pfam" id="PF08281"/>
    </source>
</evidence>
<protein>
    <recommendedName>
        <fullName evidence="6">RNA polymerase sigma factor</fullName>
    </recommendedName>
</protein>
<dbReference type="PANTHER" id="PTHR43133">
    <property type="entry name" value="RNA POLYMERASE ECF-TYPE SIGMA FACTO"/>
    <property type="match status" value="1"/>
</dbReference>
<keyword evidence="4 6" id="KW-0238">DNA-binding</keyword>
<keyword evidence="3 6" id="KW-0731">Sigma factor</keyword>
<evidence type="ECO:0000313" key="10">
    <source>
        <dbReference type="Proteomes" id="UP000545386"/>
    </source>
</evidence>
<dbReference type="GO" id="GO:0016987">
    <property type="term" value="F:sigma factor activity"/>
    <property type="evidence" value="ECO:0007669"/>
    <property type="project" value="UniProtKB-KW"/>
</dbReference>
<name>A0A842HMY1_9BURK</name>
<dbReference type="InterPro" id="IPR013249">
    <property type="entry name" value="RNA_pol_sigma70_r4_t2"/>
</dbReference>
<evidence type="ECO:0000256" key="6">
    <source>
        <dbReference type="RuleBase" id="RU000716"/>
    </source>
</evidence>
<keyword evidence="5 6" id="KW-0804">Transcription</keyword>
<evidence type="ECO:0000256" key="1">
    <source>
        <dbReference type="ARBA" id="ARBA00010641"/>
    </source>
</evidence>
<comment type="similarity">
    <text evidence="1 6">Belongs to the sigma-70 factor family. ECF subfamily.</text>
</comment>
<reference evidence="9 10" key="1">
    <citation type="submission" date="2020-08" db="EMBL/GenBank/DDBJ databases">
        <title>Paraeoetvoesia sp. YC-7-48 draft genome sequence.</title>
        <authorList>
            <person name="Yao L."/>
        </authorList>
    </citation>
    <scope>NUCLEOTIDE SEQUENCE [LARGE SCALE GENOMIC DNA]</scope>
    <source>
        <strain evidence="10">YC-7-48</strain>
    </source>
</reference>
<dbReference type="PROSITE" id="PS01063">
    <property type="entry name" value="SIGMA70_ECF"/>
    <property type="match status" value="1"/>
</dbReference>
<sequence>MSERDVDADLVARVQRGDKRAFDLLVLKYQRKIMRLLSRMVREPSEVEDVAQEAFIKAYRALPQFRGDSAFYTWLYRIAINTARNWQAANHRRPMGSSIVETEDNETFDQIDNLTDISTPESLMASRQVVDTVNAAIDTLPEDLRTAIVLREIEGMTYEDIAQTMNCPIGTVRSRIFRAREAIAAQLRPVLEAGGDRQRW</sequence>
<dbReference type="GO" id="GO:0006352">
    <property type="term" value="P:DNA-templated transcription initiation"/>
    <property type="evidence" value="ECO:0007669"/>
    <property type="project" value="InterPro"/>
</dbReference>
<dbReference type="NCBIfam" id="TIGR02937">
    <property type="entry name" value="sigma70-ECF"/>
    <property type="match status" value="1"/>
</dbReference>
<evidence type="ECO:0000313" key="9">
    <source>
        <dbReference type="EMBL" id="MBC2768670.1"/>
    </source>
</evidence>
<dbReference type="FunFam" id="1.10.1740.10:FF:000001">
    <property type="entry name" value="RNA polymerase sigma factor"/>
    <property type="match status" value="1"/>
</dbReference>
<dbReference type="SUPFAM" id="SSF88659">
    <property type="entry name" value="Sigma3 and sigma4 domains of RNA polymerase sigma factors"/>
    <property type="match status" value="1"/>
</dbReference>
<dbReference type="GO" id="GO:0003677">
    <property type="term" value="F:DNA binding"/>
    <property type="evidence" value="ECO:0007669"/>
    <property type="project" value="UniProtKB-KW"/>
</dbReference>
<dbReference type="PANTHER" id="PTHR43133:SF53">
    <property type="entry name" value="ECF RNA POLYMERASE SIGMA-E FACTOR"/>
    <property type="match status" value="1"/>
</dbReference>
<dbReference type="AlphaFoldDB" id="A0A842HMY1"/>
<evidence type="ECO:0000259" key="7">
    <source>
        <dbReference type="Pfam" id="PF04542"/>
    </source>
</evidence>
<comment type="caution">
    <text evidence="9">The sequence shown here is derived from an EMBL/GenBank/DDBJ whole genome shotgun (WGS) entry which is preliminary data.</text>
</comment>
<keyword evidence="10" id="KW-1185">Reference proteome</keyword>
<dbReference type="InterPro" id="IPR014284">
    <property type="entry name" value="RNA_pol_sigma-70_dom"/>
</dbReference>
<dbReference type="InterPro" id="IPR013324">
    <property type="entry name" value="RNA_pol_sigma_r3/r4-like"/>
</dbReference>
<dbReference type="EMBL" id="JACJUU010000001">
    <property type="protein sequence ID" value="MBC2768670.1"/>
    <property type="molecule type" value="Genomic_DNA"/>
</dbReference>
<feature type="domain" description="RNA polymerase sigma-70 region 2" evidence="7">
    <location>
        <begin position="25"/>
        <end position="91"/>
    </location>
</feature>
<feature type="domain" description="RNA polymerase sigma factor 70 region 4 type 2" evidence="8">
    <location>
        <begin position="135"/>
        <end position="182"/>
    </location>
</feature>
<dbReference type="RefSeq" id="WP_185778495.1">
    <property type="nucleotide sequence ID" value="NZ_JACJUU010000001.1"/>
</dbReference>
<evidence type="ECO:0000256" key="3">
    <source>
        <dbReference type="ARBA" id="ARBA00023082"/>
    </source>
</evidence>
<dbReference type="Gene3D" id="1.10.10.10">
    <property type="entry name" value="Winged helix-like DNA-binding domain superfamily/Winged helix DNA-binding domain"/>
    <property type="match status" value="1"/>
</dbReference>
<dbReference type="Pfam" id="PF08281">
    <property type="entry name" value="Sigma70_r4_2"/>
    <property type="match status" value="1"/>
</dbReference>
<dbReference type="InterPro" id="IPR013325">
    <property type="entry name" value="RNA_pol_sigma_r2"/>
</dbReference>
<evidence type="ECO:0000256" key="4">
    <source>
        <dbReference type="ARBA" id="ARBA00023125"/>
    </source>
</evidence>
<accession>A0A842HMY1</accession>
<dbReference type="NCBIfam" id="TIGR02939">
    <property type="entry name" value="RpoE_Sigma70"/>
    <property type="match status" value="1"/>
</dbReference>
<dbReference type="SUPFAM" id="SSF88946">
    <property type="entry name" value="Sigma2 domain of RNA polymerase sigma factors"/>
    <property type="match status" value="1"/>
</dbReference>
<gene>
    <name evidence="9" type="primary">rpoE</name>
    <name evidence="9" type="ORF">GTU67_01925</name>
</gene>
<dbReference type="Gene3D" id="1.10.1740.10">
    <property type="match status" value="1"/>
</dbReference>
<dbReference type="InterPro" id="IPR000838">
    <property type="entry name" value="RNA_pol_sigma70_ECF_CS"/>
</dbReference>
<dbReference type="InterPro" id="IPR014286">
    <property type="entry name" value="RNA_pol_sigma70_RpoE"/>
</dbReference>